<dbReference type="InterPro" id="IPR015495">
    <property type="entry name" value="Myb_TF_plants"/>
</dbReference>
<keyword evidence="2" id="KW-0677">Repeat</keyword>
<evidence type="ECO:0000259" key="5">
    <source>
        <dbReference type="PROSITE" id="PS50090"/>
    </source>
</evidence>
<reference evidence="7 8" key="1">
    <citation type="journal article" date="2016" name="Sci. Rep.">
        <title>The genome sequence of the outbreeding globe artichoke constructed de novo incorporating a phase-aware low-pass sequencing strategy of F1 progeny.</title>
        <authorList>
            <person name="Scaglione D."/>
            <person name="Reyes-Chin-Wo S."/>
            <person name="Acquadro A."/>
            <person name="Froenicke L."/>
            <person name="Portis E."/>
            <person name="Beitel C."/>
            <person name="Tirone M."/>
            <person name="Mauro R."/>
            <person name="Lo Monaco A."/>
            <person name="Mauromicale G."/>
            <person name="Faccioli P."/>
            <person name="Cattivelli L."/>
            <person name="Rieseberg L."/>
            <person name="Michelmore R."/>
            <person name="Lanteri S."/>
        </authorList>
    </citation>
    <scope>NUCLEOTIDE SEQUENCE [LARGE SCALE GENOMIC DNA]</scope>
    <source>
        <strain evidence="7">2C</strain>
    </source>
</reference>
<dbReference type="InterPro" id="IPR009057">
    <property type="entry name" value="Homeodomain-like_sf"/>
</dbReference>
<dbReference type="PROSITE" id="PS50090">
    <property type="entry name" value="MYB_LIKE"/>
    <property type="match status" value="1"/>
</dbReference>
<dbReference type="Gramene" id="KVH90241">
    <property type="protein sequence ID" value="KVH90241"/>
    <property type="gene ID" value="Ccrd_007762"/>
</dbReference>
<dbReference type="Gene3D" id="1.10.10.60">
    <property type="entry name" value="Homeodomain-like"/>
    <property type="match status" value="1"/>
</dbReference>
<dbReference type="STRING" id="59895.A0A103XGD4"/>
<feature type="domain" description="HTH myb-type" evidence="6">
    <location>
        <begin position="1"/>
        <end position="49"/>
    </location>
</feature>
<feature type="non-terminal residue" evidence="7">
    <location>
        <position position="177"/>
    </location>
</feature>
<evidence type="ECO:0000313" key="7">
    <source>
        <dbReference type="EMBL" id="KVH90241.1"/>
    </source>
</evidence>
<evidence type="ECO:0000256" key="3">
    <source>
        <dbReference type="ARBA" id="ARBA00023125"/>
    </source>
</evidence>
<keyword evidence="7" id="KW-0371">Homeobox</keyword>
<comment type="subcellular location">
    <subcellularLocation>
        <location evidence="1">Nucleus</location>
    </subcellularLocation>
</comment>
<dbReference type="PANTHER" id="PTHR47999">
    <property type="entry name" value="TRANSCRIPTION FACTOR MYB8-RELATED-RELATED"/>
    <property type="match status" value="1"/>
</dbReference>
<dbReference type="InterPro" id="IPR017930">
    <property type="entry name" value="Myb_dom"/>
</dbReference>
<sequence length="177" mass="20748">WTSQEDETLITYIQANGEGSWKSLPKKAGLLRCGKSCRLRWINYLRGDLKRGNFSQDEEEMIVKLHTTFGNRANIKENLVYDINGISDELGLNGLAVQDDELIDINYFLESEDMDSTKQIDIEYMKNMNEWNIDDIEDDQNLLRLNRSETKMFDFDEINMYDEVDDMLVWLWEGGNP</sequence>
<dbReference type="AlphaFoldDB" id="A0A103XGD4"/>
<dbReference type="Pfam" id="PF00249">
    <property type="entry name" value="Myb_DNA-binding"/>
    <property type="match status" value="1"/>
</dbReference>
<dbReference type="PROSITE" id="PS51294">
    <property type="entry name" value="HTH_MYB"/>
    <property type="match status" value="1"/>
</dbReference>
<evidence type="ECO:0000256" key="4">
    <source>
        <dbReference type="ARBA" id="ARBA00023242"/>
    </source>
</evidence>
<feature type="domain" description="Myb-like" evidence="5">
    <location>
        <begin position="1"/>
        <end position="45"/>
    </location>
</feature>
<dbReference type="GO" id="GO:0003677">
    <property type="term" value="F:DNA binding"/>
    <property type="evidence" value="ECO:0007669"/>
    <property type="project" value="UniProtKB-KW"/>
</dbReference>
<evidence type="ECO:0000256" key="1">
    <source>
        <dbReference type="ARBA" id="ARBA00004123"/>
    </source>
</evidence>
<evidence type="ECO:0000313" key="8">
    <source>
        <dbReference type="Proteomes" id="UP000243975"/>
    </source>
</evidence>
<keyword evidence="4" id="KW-0539">Nucleus</keyword>
<dbReference type="GO" id="GO:0005634">
    <property type="term" value="C:nucleus"/>
    <property type="evidence" value="ECO:0007669"/>
    <property type="project" value="UniProtKB-SubCell"/>
</dbReference>
<dbReference type="CDD" id="cd00167">
    <property type="entry name" value="SANT"/>
    <property type="match status" value="1"/>
</dbReference>
<dbReference type="SMART" id="SM00717">
    <property type="entry name" value="SANT"/>
    <property type="match status" value="1"/>
</dbReference>
<dbReference type="Proteomes" id="UP000243975">
    <property type="component" value="Unassembled WGS sequence"/>
</dbReference>
<dbReference type="EMBL" id="LEKV01005113">
    <property type="protein sequence ID" value="KVH90241.1"/>
    <property type="molecule type" value="Genomic_DNA"/>
</dbReference>
<keyword evidence="8" id="KW-1185">Reference proteome</keyword>
<organism evidence="7 8">
    <name type="scientific">Cynara cardunculus var. scolymus</name>
    <name type="common">Globe artichoke</name>
    <name type="synonym">Cynara scolymus</name>
    <dbReference type="NCBI Taxonomy" id="59895"/>
    <lineage>
        <taxon>Eukaryota</taxon>
        <taxon>Viridiplantae</taxon>
        <taxon>Streptophyta</taxon>
        <taxon>Embryophyta</taxon>
        <taxon>Tracheophyta</taxon>
        <taxon>Spermatophyta</taxon>
        <taxon>Magnoliopsida</taxon>
        <taxon>eudicotyledons</taxon>
        <taxon>Gunneridae</taxon>
        <taxon>Pentapetalae</taxon>
        <taxon>asterids</taxon>
        <taxon>campanulids</taxon>
        <taxon>Asterales</taxon>
        <taxon>Asteraceae</taxon>
        <taxon>Carduoideae</taxon>
        <taxon>Cardueae</taxon>
        <taxon>Carduinae</taxon>
        <taxon>Cynara</taxon>
    </lineage>
</organism>
<comment type="caution">
    <text evidence="7">The sequence shown here is derived from an EMBL/GenBank/DDBJ whole genome shotgun (WGS) entry which is preliminary data.</text>
</comment>
<gene>
    <name evidence="7" type="ORF">Ccrd_007762</name>
</gene>
<name>A0A103XGD4_CYNCS</name>
<dbReference type="SUPFAM" id="SSF46689">
    <property type="entry name" value="Homeodomain-like"/>
    <property type="match status" value="1"/>
</dbReference>
<dbReference type="PANTHER" id="PTHR47999:SF6">
    <property type="entry name" value="MYB-RELATED PROTEIN P"/>
    <property type="match status" value="1"/>
</dbReference>
<proteinExistence type="predicted"/>
<keyword evidence="3 7" id="KW-0238">DNA-binding</keyword>
<dbReference type="FunFam" id="1.10.10.60:FF:000001">
    <property type="entry name" value="MYB-related transcription factor"/>
    <property type="match status" value="1"/>
</dbReference>
<evidence type="ECO:0000256" key="2">
    <source>
        <dbReference type="ARBA" id="ARBA00022737"/>
    </source>
</evidence>
<protein>
    <submittedName>
        <fullName evidence="7">Homeodomain-like protein</fullName>
    </submittedName>
</protein>
<dbReference type="InterPro" id="IPR001005">
    <property type="entry name" value="SANT/Myb"/>
</dbReference>
<evidence type="ECO:0000259" key="6">
    <source>
        <dbReference type="PROSITE" id="PS51294"/>
    </source>
</evidence>
<accession>A0A103XGD4</accession>